<dbReference type="PROSITE" id="PS50180">
    <property type="entry name" value="GAE"/>
    <property type="match status" value="1"/>
</dbReference>
<dbReference type="GO" id="GO:0006886">
    <property type="term" value="P:intracellular protein transport"/>
    <property type="evidence" value="ECO:0007669"/>
    <property type="project" value="UniProtKB-UniRule"/>
</dbReference>
<evidence type="ECO:0000256" key="1">
    <source>
        <dbReference type="ARBA" id="ARBA00004156"/>
    </source>
</evidence>
<dbReference type="Proteomes" id="UP000310689">
    <property type="component" value="Unassembled WGS sequence"/>
</dbReference>
<reference evidence="12 13" key="1">
    <citation type="submission" date="2019-03" db="EMBL/GenBank/DDBJ databases">
        <title>Sequencing 23 genomes of Wallemia ichthyophaga.</title>
        <authorList>
            <person name="Gostincar C."/>
        </authorList>
    </citation>
    <scope>NUCLEOTIDE SEQUENCE [LARGE SCALE GENOMIC DNA]</scope>
    <source>
        <strain evidence="12 13">EXF-6200</strain>
    </source>
</reference>
<dbReference type="InterPro" id="IPR011989">
    <property type="entry name" value="ARM-like"/>
</dbReference>
<proteinExistence type="inferred from homology"/>
<protein>
    <recommendedName>
        <fullName evidence="10">AP-1 complex subunit gamma</fullName>
    </recommendedName>
</protein>
<dbReference type="GO" id="GO:0016482">
    <property type="term" value="P:cytosolic transport"/>
    <property type="evidence" value="ECO:0007669"/>
    <property type="project" value="UniProtKB-ARBA"/>
</dbReference>
<evidence type="ECO:0000259" key="11">
    <source>
        <dbReference type="PROSITE" id="PS50180"/>
    </source>
</evidence>
<dbReference type="Pfam" id="PF01602">
    <property type="entry name" value="Adaptin_N"/>
    <property type="match status" value="1"/>
</dbReference>
<dbReference type="InterPro" id="IPR017107">
    <property type="entry name" value="AP1_complex_gsu"/>
</dbReference>
<dbReference type="SUPFAM" id="SSF48371">
    <property type="entry name" value="ARM repeat"/>
    <property type="match status" value="1"/>
</dbReference>
<dbReference type="FunFam" id="1.25.10.10:FF:000030">
    <property type="entry name" value="AP-1 complex subunit gamma"/>
    <property type="match status" value="1"/>
</dbReference>
<dbReference type="EMBL" id="SPOI01000256">
    <property type="protein sequence ID" value="TIB30571.1"/>
    <property type="molecule type" value="Genomic_DNA"/>
</dbReference>
<name>A0A4T0ITF0_WALIC</name>
<dbReference type="AlphaFoldDB" id="A0A4T0ITF0"/>
<evidence type="ECO:0000256" key="6">
    <source>
        <dbReference type="ARBA" id="ARBA00023034"/>
    </source>
</evidence>
<dbReference type="Gene3D" id="1.25.10.10">
    <property type="entry name" value="Leucine-rich Repeat Variant"/>
    <property type="match status" value="1"/>
</dbReference>
<dbReference type="InterPro" id="IPR013041">
    <property type="entry name" value="Clathrin_app_Ig-like_sf"/>
</dbReference>
<evidence type="ECO:0000256" key="4">
    <source>
        <dbReference type="ARBA" id="ARBA00022448"/>
    </source>
</evidence>
<keyword evidence="5 10" id="KW-0653">Protein transport</keyword>
<dbReference type="InterPro" id="IPR050840">
    <property type="entry name" value="Adaptor_Complx_Large_Subunit"/>
</dbReference>
<organism evidence="12 13">
    <name type="scientific">Wallemia ichthyophaga</name>
    <dbReference type="NCBI Taxonomy" id="245174"/>
    <lineage>
        <taxon>Eukaryota</taxon>
        <taxon>Fungi</taxon>
        <taxon>Dikarya</taxon>
        <taxon>Basidiomycota</taxon>
        <taxon>Wallemiomycotina</taxon>
        <taxon>Wallemiomycetes</taxon>
        <taxon>Wallemiales</taxon>
        <taxon>Wallemiaceae</taxon>
        <taxon>Wallemia</taxon>
    </lineage>
</organism>
<keyword evidence="6 10" id="KW-0333">Golgi apparatus</keyword>
<comment type="caution">
    <text evidence="12">The sequence shown here is derived from an EMBL/GenBank/DDBJ whole genome shotgun (WGS) entry which is preliminary data.</text>
</comment>
<keyword evidence="8 10" id="KW-0968">Cytoplasmic vesicle</keyword>
<dbReference type="InterPro" id="IPR002553">
    <property type="entry name" value="Clathrin/coatomer_adapt-like_N"/>
</dbReference>
<dbReference type="Pfam" id="PF02883">
    <property type="entry name" value="Alpha_adaptinC2"/>
    <property type="match status" value="1"/>
</dbReference>
<evidence type="ECO:0000313" key="12">
    <source>
        <dbReference type="EMBL" id="TIB30571.1"/>
    </source>
</evidence>
<evidence type="ECO:0000256" key="10">
    <source>
        <dbReference type="PIRNR" id="PIRNR037094"/>
    </source>
</evidence>
<comment type="similarity">
    <text evidence="3 10">Belongs to the adaptor complexes large subunit family.</text>
</comment>
<dbReference type="Gene3D" id="2.60.40.1230">
    <property type="match status" value="1"/>
</dbReference>
<dbReference type="InterPro" id="IPR016024">
    <property type="entry name" value="ARM-type_fold"/>
</dbReference>
<gene>
    <name evidence="12" type="ORF">E3P86_03474</name>
</gene>
<evidence type="ECO:0000256" key="2">
    <source>
        <dbReference type="ARBA" id="ARBA00004555"/>
    </source>
</evidence>
<dbReference type="GO" id="GO:0005829">
    <property type="term" value="C:cytosol"/>
    <property type="evidence" value="ECO:0007669"/>
    <property type="project" value="GOC"/>
</dbReference>
<keyword evidence="7 10" id="KW-0472">Membrane</keyword>
<evidence type="ECO:0000256" key="3">
    <source>
        <dbReference type="ARBA" id="ARBA00006613"/>
    </source>
</evidence>
<dbReference type="SUPFAM" id="SSF49348">
    <property type="entry name" value="Clathrin adaptor appendage domain"/>
    <property type="match status" value="1"/>
</dbReference>
<evidence type="ECO:0000256" key="9">
    <source>
        <dbReference type="ARBA" id="ARBA00062546"/>
    </source>
</evidence>
<evidence type="ECO:0000256" key="8">
    <source>
        <dbReference type="ARBA" id="ARBA00023329"/>
    </source>
</evidence>
<dbReference type="SMART" id="SM00809">
    <property type="entry name" value="Alpha_adaptinC2"/>
    <property type="match status" value="1"/>
</dbReference>
<dbReference type="PIRSF" id="PIRSF037094">
    <property type="entry name" value="AP1_complex_gamma"/>
    <property type="match status" value="1"/>
</dbReference>
<evidence type="ECO:0000313" key="13">
    <source>
        <dbReference type="Proteomes" id="UP000310689"/>
    </source>
</evidence>
<comment type="subcellular location">
    <subcellularLocation>
        <location evidence="1">Cytoplasmic vesicle membrane</location>
    </subcellularLocation>
    <subcellularLocation>
        <location evidence="2">Golgi apparatus</location>
    </subcellularLocation>
</comment>
<sequence>MLVVAVYHPTHITNIIFILELITLPIQARYRSNFHSQRLCPSRSNSPHSQTTMSFSNLKSLIKSLRQQKTLADERSLIQRESAAIRTAFREEDHFMRHANVAKLIYIHMLGYPAHFGQIECLKLAASSKFIDKRLGYLGIMLLLDESQEVLTLVTNSLKNDMNHSNMFVVGLALATFANISSQEMARDLAQEVEKLLSSTNSYIRKKAALCAMRTVRKLPELHYYYLNPAKSLLTDRNHGVLLCAVTLITNIAIAQPSTQSDLKKAIPLLIRQLKTLITQGYSPEHDVSGITDPFLQIKILQLLRLLCINDVASSELVNDILAQVATNTDNTKNVGNSILYEAVLCILDIEAESGLRVMAINILGKFLGNKDNNIRYVALNTLNKVVRMDTQAVQRHRNIIIDCLRDGDVSIRRRALELSYALINQSNVRMLTRELLSFLEVSDNEFKNGLTSQISFAAERFAPNKRWHIDTILRMLKVAGNYVREEVLSAFVRLVSHTPELQAYTVQKLFSALQKDVSQEALTLAGLWTIGEYGDVLLSAGSYEDDDQVNRVTENDIIQVSEKKSVHVTENDIVELLESINASPYANTVIRQYVLVSAAKLSIRFGKTFNESQDKLRWLITSYETSPELELQQRSIEFTQLLDMPDLVDGVLERMPPPEIRTSILGGTASEAKPVGNTRSITDSSLVDVLGDESPSVGNGSGSAVAGGARGNAHDLLADIFGTGESLGDASASSNVSVGANTLVHPQEKSEKSSVTDIMGLFGQAAPDGDESEKASEEVKTYTAYDANGLLITLTPSSDESKRNIVNIMATFSATGLVECENVNFQAAVPKSMKLQMQPISNTTVGTEREETQLLRVMAQPLQHIRLRLRISFEVSGRQVQNQVDFSELPSDILK</sequence>
<comment type="subunit">
    <text evidence="9">Adaptor protein complex 1 (AP-1) is a heterotetramer composed of two large adaptins (gamma-type subunit APL4 and beta-type subunit APL2), a medium adaptin (mu-type subunit APM1) and a small adaptin (sigma-type subunit APS1). AP-1 interacts with clathrin.</text>
</comment>
<keyword evidence="4 10" id="KW-0813">Transport</keyword>
<feature type="domain" description="GAE" evidence="11">
    <location>
        <begin position="778"/>
        <end position="891"/>
    </location>
</feature>
<accession>A0A4T0ITF0</accession>
<evidence type="ECO:0000256" key="5">
    <source>
        <dbReference type="ARBA" id="ARBA00022927"/>
    </source>
</evidence>
<dbReference type="PANTHER" id="PTHR22780">
    <property type="entry name" value="ADAPTIN, ALPHA/GAMMA/EPSILON"/>
    <property type="match status" value="1"/>
</dbReference>
<evidence type="ECO:0000256" key="7">
    <source>
        <dbReference type="ARBA" id="ARBA00023136"/>
    </source>
</evidence>
<dbReference type="InterPro" id="IPR008152">
    <property type="entry name" value="Clathrin_a/b/g-adaptin_app_Ig"/>
</dbReference>
<dbReference type="InterPro" id="IPR008153">
    <property type="entry name" value="GAE_dom"/>
</dbReference>
<dbReference type="GO" id="GO:0016192">
    <property type="term" value="P:vesicle-mediated transport"/>
    <property type="evidence" value="ECO:0007669"/>
    <property type="project" value="InterPro"/>
</dbReference>
<dbReference type="GO" id="GO:0030121">
    <property type="term" value="C:AP-1 adaptor complex"/>
    <property type="evidence" value="ECO:0007669"/>
    <property type="project" value="InterPro"/>
</dbReference>